<name>A0A6J4JZK8_9PSEU</name>
<evidence type="ECO:0000313" key="2">
    <source>
        <dbReference type="EMBL" id="CAA9291340.1"/>
    </source>
</evidence>
<accession>A0A6J4JZK8</accession>
<reference evidence="2" key="1">
    <citation type="submission" date="2020-02" db="EMBL/GenBank/DDBJ databases">
        <authorList>
            <person name="Meier V. D."/>
        </authorList>
    </citation>
    <scope>NUCLEOTIDE SEQUENCE</scope>
    <source>
        <strain evidence="2">AVDCRST_MAG54</strain>
    </source>
</reference>
<keyword evidence="2" id="KW-0808">Transferase</keyword>
<feature type="non-terminal residue" evidence="2">
    <location>
        <position position="174"/>
    </location>
</feature>
<organism evidence="2">
    <name type="scientific">uncultured Actinomycetospora sp</name>
    <dbReference type="NCBI Taxonomy" id="1135996"/>
    <lineage>
        <taxon>Bacteria</taxon>
        <taxon>Bacillati</taxon>
        <taxon>Actinomycetota</taxon>
        <taxon>Actinomycetes</taxon>
        <taxon>Pseudonocardiales</taxon>
        <taxon>Pseudonocardiaceae</taxon>
        <taxon>Actinomycetospora</taxon>
        <taxon>environmental samples</taxon>
    </lineage>
</organism>
<sequence>RARLLDGALPRRRRRGRPGRRARRRDLRGRDARRAAVRALGRRRPVARHHDPRPRRARQRPQRAAHRRPARRLPRARRRPGVAELRGVPLRARTGREDRRGPRRAALGAGAAHGVAVVADRDALPLQRPLRPGVGAALPGVRRRARPAPHRRRGVRGRGLRRPPAGPAPAAAPV</sequence>
<feature type="non-terminal residue" evidence="2">
    <location>
        <position position="1"/>
    </location>
</feature>
<dbReference type="EC" id="2.3.2.3" evidence="2"/>
<keyword evidence="2" id="KW-0012">Acyltransferase</keyword>
<feature type="region of interest" description="Disordered" evidence="1">
    <location>
        <begin position="142"/>
        <end position="174"/>
    </location>
</feature>
<dbReference type="GO" id="GO:0050071">
    <property type="term" value="F:phosphatidylglycerol lysyltransferase activity"/>
    <property type="evidence" value="ECO:0007669"/>
    <property type="project" value="UniProtKB-EC"/>
</dbReference>
<gene>
    <name evidence="2" type="ORF">AVDCRST_MAG54-4465</name>
</gene>
<dbReference type="EMBL" id="CADCTH010000561">
    <property type="protein sequence ID" value="CAA9291340.1"/>
    <property type="molecule type" value="Genomic_DNA"/>
</dbReference>
<feature type="compositionally biased region" description="Basic residues" evidence="1">
    <location>
        <begin position="40"/>
        <end position="80"/>
    </location>
</feature>
<protein>
    <submittedName>
        <fullName evidence="2">L-O-lysylphosphatidylglycerol synthase</fullName>
        <ecNumber evidence="2">2.3.2.3</ecNumber>
    </submittedName>
</protein>
<proteinExistence type="predicted"/>
<evidence type="ECO:0000256" key="1">
    <source>
        <dbReference type="SAM" id="MobiDB-lite"/>
    </source>
</evidence>
<feature type="compositionally biased region" description="Basic residues" evidence="1">
    <location>
        <begin position="142"/>
        <end position="161"/>
    </location>
</feature>
<dbReference type="AlphaFoldDB" id="A0A6J4JZK8"/>
<feature type="region of interest" description="Disordered" evidence="1">
    <location>
        <begin position="1"/>
        <end position="113"/>
    </location>
</feature>
<feature type="compositionally biased region" description="Low complexity" evidence="1">
    <location>
        <begin position="104"/>
        <end position="113"/>
    </location>
</feature>
<feature type="compositionally biased region" description="Basic residues" evidence="1">
    <location>
        <begin position="10"/>
        <end position="27"/>
    </location>
</feature>
<feature type="compositionally biased region" description="Pro residues" evidence="1">
    <location>
        <begin position="164"/>
        <end position="174"/>
    </location>
</feature>